<dbReference type="Proteomes" id="UP000799770">
    <property type="component" value="Unassembled WGS sequence"/>
</dbReference>
<evidence type="ECO:0000313" key="2">
    <source>
        <dbReference type="EMBL" id="KAF2115181.1"/>
    </source>
</evidence>
<evidence type="ECO:0000256" key="1">
    <source>
        <dbReference type="SAM" id="MobiDB-lite"/>
    </source>
</evidence>
<feature type="compositionally biased region" description="Polar residues" evidence="1">
    <location>
        <begin position="19"/>
        <end position="36"/>
    </location>
</feature>
<reference evidence="2" key="1">
    <citation type="journal article" date="2020" name="Stud. Mycol.">
        <title>101 Dothideomycetes genomes: a test case for predicting lifestyles and emergence of pathogens.</title>
        <authorList>
            <person name="Haridas S."/>
            <person name="Albert R."/>
            <person name="Binder M."/>
            <person name="Bloem J."/>
            <person name="Labutti K."/>
            <person name="Salamov A."/>
            <person name="Andreopoulos B."/>
            <person name="Baker S."/>
            <person name="Barry K."/>
            <person name="Bills G."/>
            <person name="Bluhm B."/>
            <person name="Cannon C."/>
            <person name="Castanera R."/>
            <person name="Culley D."/>
            <person name="Daum C."/>
            <person name="Ezra D."/>
            <person name="Gonzalez J."/>
            <person name="Henrissat B."/>
            <person name="Kuo A."/>
            <person name="Liang C."/>
            <person name="Lipzen A."/>
            <person name="Lutzoni F."/>
            <person name="Magnuson J."/>
            <person name="Mondo S."/>
            <person name="Nolan M."/>
            <person name="Ohm R."/>
            <person name="Pangilinan J."/>
            <person name="Park H.-J."/>
            <person name="Ramirez L."/>
            <person name="Alfaro M."/>
            <person name="Sun H."/>
            <person name="Tritt A."/>
            <person name="Yoshinaga Y."/>
            <person name="Zwiers L.-H."/>
            <person name="Turgeon B."/>
            <person name="Goodwin S."/>
            <person name="Spatafora J."/>
            <person name="Crous P."/>
            <person name="Grigoriev I."/>
        </authorList>
    </citation>
    <scope>NUCLEOTIDE SEQUENCE</scope>
    <source>
        <strain evidence="2">CBS 627.86</strain>
    </source>
</reference>
<dbReference type="OrthoDB" id="3797550at2759"/>
<organism evidence="2 3">
    <name type="scientific">Lophiotrema nucula</name>
    <dbReference type="NCBI Taxonomy" id="690887"/>
    <lineage>
        <taxon>Eukaryota</taxon>
        <taxon>Fungi</taxon>
        <taxon>Dikarya</taxon>
        <taxon>Ascomycota</taxon>
        <taxon>Pezizomycotina</taxon>
        <taxon>Dothideomycetes</taxon>
        <taxon>Pleosporomycetidae</taxon>
        <taxon>Pleosporales</taxon>
        <taxon>Lophiotremataceae</taxon>
        <taxon>Lophiotrema</taxon>
    </lineage>
</organism>
<gene>
    <name evidence="2" type="ORF">BDV96DRAFT_631860</name>
</gene>
<name>A0A6A5Z9U1_9PLEO</name>
<evidence type="ECO:0000313" key="3">
    <source>
        <dbReference type="Proteomes" id="UP000799770"/>
    </source>
</evidence>
<sequence length="144" mass="14818">MAEDNPKASNEAEKPHGPTSVSSKQTPLKDGSNVTKPTEPIAPETKADQGLIPHTTTSSGTKIVEVIVETGKTVVEKAENAVNDGVAWIEKKAREINVDGGVGPYASPGTCLNSDLDVIGAGILPAMTKAEEEARRGGEGQGGS</sequence>
<protein>
    <submittedName>
        <fullName evidence="2">Uncharacterized protein</fullName>
    </submittedName>
</protein>
<dbReference type="AlphaFoldDB" id="A0A6A5Z9U1"/>
<dbReference type="EMBL" id="ML977323">
    <property type="protein sequence ID" value="KAF2115181.1"/>
    <property type="molecule type" value="Genomic_DNA"/>
</dbReference>
<feature type="region of interest" description="Disordered" evidence="1">
    <location>
        <begin position="1"/>
        <end position="60"/>
    </location>
</feature>
<feature type="compositionally biased region" description="Basic and acidic residues" evidence="1">
    <location>
        <begin position="1"/>
        <end position="16"/>
    </location>
</feature>
<accession>A0A6A5Z9U1</accession>
<proteinExistence type="predicted"/>
<keyword evidence="3" id="KW-1185">Reference proteome</keyword>